<protein>
    <submittedName>
        <fullName evidence="2">Uncharacterized protein</fullName>
    </submittedName>
</protein>
<feature type="compositionally biased region" description="Polar residues" evidence="1">
    <location>
        <begin position="217"/>
        <end position="231"/>
    </location>
</feature>
<dbReference type="GeneID" id="94839579"/>
<feature type="region of interest" description="Disordered" evidence="1">
    <location>
        <begin position="136"/>
        <end position="339"/>
    </location>
</feature>
<evidence type="ECO:0000313" key="2">
    <source>
        <dbReference type="EMBL" id="OHT05815.1"/>
    </source>
</evidence>
<dbReference type="EMBL" id="MLAK01000745">
    <property type="protein sequence ID" value="OHT05815.1"/>
    <property type="molecule type" value="Genomic_DNA"/>
</dbReference>
<feature type="region of interest" description="Disordered" evidence="1">
    <location>
        <begin position="356"/>
        <end position="384"/>
    </location>
</feature>
<keyword evidence="3" id="KW-1185">Reference proteome</keyword>
<feature type="compositionally biased region" description="Basic residues" evidence="1">
    <location>
        <begin position="191"/>
        <end position="201"/>
    </location>
</feature>
<sequence>MKKSVPKYRGQRISHADLVAESRETLRQAGVGNHERAMFITELSKAVVGNKNPLLYQIQPKMRFHTSKAWKKAYDLVFTFIAENNLEKTLETIGVEMGETLQQTSQRLANESGMSFSYVLNVDRGTDTFDQRVRRYAQNSDSESISERAPSPPQTHKGVQNTPERKSRQQNQSSFSQAPREEPKKEEVKQRRTKRAVKRTKKPENLSIQAPPHEEINSSINPTLKGNTANKNIILGAPEGELSPNSKRGGGFSQKLPPMKPTDPQEAATIDKSNYPKPLSPSKGQSPFSRDDKNQQQRNKPKDQQARAQPGANDFDPRAVAQKSALKNAKAAQQEQKRKLKVKGMDYFMDTLRSSESDYEVTTQSEFEVSEQDMKHDILSSSTE</sequence>
<evidence type="ECO:0000313" key="3">
    <source>
        <dbReference type="Proteomes" id="UP000179807"/>
    </source>
</evidence>
<name>A0A1J4K367_9EUKA</name>
<dbReference type="Proteomes" id="UP000179807">
    <property type="component" value="Unassembled WGS sequence"/>
</dbReference>
<feature type="compositionally biased region" description="Basic and acidic residues" evidence="1">
    <location>
        <begin position="289"/>
        <end position="305"/>
    </location>
</feature>
<evidence type="ECO:0000256" key="1">
    <source>
        <dbReference type="SAM" id="MobiDB-lite"/>
    </source>
</evidence>
<reference evidence="2" key="1">
    <citation type="submission" date="2016-10" db="EMBL/GenBank/DDBJ databases">
        <authorList>
            <person name="Benchimol M."/>
            <person name="Almeida L.G."/>
            <person name="Vasconcelos A.T."/>
            <person name="Perreira-Neves A."/>
            <person name="Rosa I.A."/>
            <person name="Tasca T."/>
            <person name="Bogo M.R."/>
            <person name="de Souza W."/>
        </authorList>
    </citation>
    <scope>NUCLEOTIDE SEQUENCE [LARGE SCALE GENOMIC DNA]</scope>
    <source>
        <strain evidence="2">K</strain>
    </source>
</reference>
<organism evidence="2 3">
    <name type="scientific">Tritrichomonas foetus</name>
    <dbReference type="NCBI Taxonomy" id="1144522"/>
    <lineage>
        <taxon>Eukaryota</taxon>
        <taxon>Metamonada</taxon>
        <taxon>Parabasalia</taxon>
        <taxon>Tritrichomonadida</taxon>
        <taxon>Tritrichomonadidae</taxon>
        <taxon>Tritrichomonas</taxon>
    </lineage>
</organism>
<gene>
    <name evidence="2" type="ORF">TRFO_26317</name>
</gene>
<accession>A0A1J4K367</accession>
<dbReference type="VEuPathDB" id="TrichDB:TRFO_26317"/>
<proteinExistence type="predicted"/>
<dbReference type="AlphaFoldDB" id="A0A1J4K367"/>
<comment type="caution">
    <text evidence="2">The sequence shown here is derived from an EMBL/GenBank/DDBJ whole genome shotgun (WGS) entry which is preliminary data.</text>
</comment>
<dbReference type="RefSeq" id="XP_068358951.1">
    <property type="nucleotide sequence ID" value="XM_068504875.1"/>
</dbReference>
<feature type="compositionally biased region" description="Basic and acidic residues" evidence="1">
    <location>
        <begin position="179"/>
        <end position="190"/>
    </location>
</feature>